<sequence>MSIGKNYQKIQQIVSAYQKKLVELEEDRFLETPPIGGWSYSEVYFHIFDSSILSLKQMSDAIKGKGEQQPTAFIAKLILFIGSLPPGRKYKAPRRLAERLKKIGKTEAIALMDQFVKQLEKDVLLLPNADKDLKMPHPRFGYLNAFQWLRFIRIHLNHHLQQLHRIDQSYQR</sequence>
<dbReference type="Gene3D" id="1.20.120.450">
    <property type="entry name" value="dinb family like domain"/>
    <property type="match status" value="1"/>
</dbReference>
<name>A0ABR6EXF5_9SPHI</name>
<organism evidence="2 3">
    <name type="scientific">Pedobacter gandavensis</name>
    <dbReference type="NCBI Taxonomy" id="2679963"/>
    <lineage>
        <taxon>Bacteria</taxon>
        <taxon>Pseudomonadati</taxon>
        <taxon>Bacteroidota</taxon>
        <taxon>Sphingobacteriia</taxon>
        <taxon>Sphingobacteriales</taxon>
        <taxon>Sphingobacteriaceae</taxon>
        <taxon>Pedobacter</taxon>
    </lineage>
</organism>
<dbReference type="SUPFAM" id="SSF109854">
    <property type="entry name" value="DinB/YfiT-like putative metalloenzymes"/>
    <property type="match status" value="1"/>
</dbReference>
<dbReference type="Pfam" id="PF12867">
    <property type="entry name" value="DinB_2"/>
    <property type="match status" value="1"/>
</dbReference>
<gene>
    <name evidence="2" type="ORF">GM920_13805</name>
</gene>
<keyword evidence="3" id="KW-1185">Reference proteome</keyword>
<dbReference type="Proteomes" id="UP000636110">
    <property type="component" value="Unassembled WGS sequence"/>
</dbReference>
<protein>
    <submittedName>
        <fullName evidence="2">DUF1569 domain-containing protein</fullName>
    </submittedName>
</protein>
<proteinExistence type="predicted"/>
<accession>A0ABR6EXF5</accession>
<dbReference type="InterPro" id="IPR024775">
    <property type="entry name" value="DinB-like"/>
</dbReference>
<reference evidence="2 3" key="1">
    <citation type="submission" date="2019-11" db="EMBL/GenBank/DDBJ databases">
        <title>Description of Pedobacter sp. LMG 31462T.</title>
        <authorList>
            <person name="Carlier A."/>
            <person name="Qi S."/>
            <person name="Vandamme P."/>
        </authorList>
    </citation>
    <scope>NUCLEOTIDE SEQUENCE [LARGE SCALE GENOMIC DNA]</scope>
    <source>
        <strain evidence="2 3">LMG 31462</strain>
    </source>
</reference>
<comment type="caution">
    <text evidence="2">The sequence shown here is derived from an EMBL/GenBank/DDBJ whole genome shotgun (WGS) entry which is preliminary data.</text>
</comment>
<evidence type="ECO:0000313" key="3">
    <source>
        <dbReference type="Proteomes" id="UP000636110"/>
    </source>
</evidence>
<dbReference type="EMBL" id="WNXC01000004">
    <property type="protein sequence ID" value="MBB2149972.1"/>
    <property type="molecule type" value="Genomic_DNA"/>
</dbReference>
<dbReference type="InterPro" id="IPR034660">
    <property type="entry name" value="DinB/YfiT-like"/>
</dbReference>
<feature type="domain" description="DinB-like" evidence="1">
    <location>
        <begin position="20"/>
        <end position="163"/>
    </location>
</feature>
<evidence type="ECO:0000259" key="1">
    <source>
        <dbReference type="Pfam" id="PF12867"/>
    </source>
</evidence>
<evidence type="ECO:0000313" key="2">
    <source>
        <dbReference type="EMBL" id="MBB2149972.1"/>
    </source>
</evidence>
<dbReference type="RefSeq" id="WP_182958283.1">
    <property type="nucleotide sequence ID" value="NZ_WNXC01000004.1"/>
</dbReference>